<evidence type="ECO:0000259" key="12">
    <source>
        <dbReference type="PROSITE" id="PS51198"/>
    </source>
</evidence>
<keyword evidence="7" id="KW-0413">Isomerase</keyword>
<dbReference type="Pfam" id="PF00580">
    <property type="entry name" value="UvrD-helicase"/>
    <property type="match status" value="1"/>
</dbReference>
<accession>A0A1F4NS91</accession>
<keyword evidence="6" id="KW-0238">DNA-binding</keyword>
<evidence type="ECO:0000259" key="13">
    <source>
        <dbReference type="PROSITE" id="PS51217"/>
    </source>
</evidence>
<feature type="domain" description="UvrD-like helicase ATP-binding" evidence="12">
    <location>
        <begin position="6"/>
        <end position="286"/>
    </location>
</feature>
<comment type="caution">
    <text evidence="14">The sequence shown here is derived from an EMBL/GenBank/DDBJ whole genome shotgun (WGS) entry which is preliminary data.</text>
</comment>
<dbReference type="GO" id="GO:0033202">
    <property type="term" value="C:DNA helicase complex"/>
    <property type="evidence" value="ECO:0007669"/>
    <property type="project" value="TreeGrafter"/>
</dbReference>
<evidence type="ECO:0000313" key="14">
    <source>
        <dbReference type="EMBL" id="OGB74236.1"/>
    </source>
</evidence>
<evidence type="ECO:0000256" key="6">
    <source>
        <dbReference type="ARBA" id="ARBA00023125"/>
    </source>
</evidence>
<dbReference type="Pfam" id="PF13361">
    <property type="entry name" value="UvrD_C"/>
    <property type="match status" value="1"/>
</dbReference>
<dbReference type="InterPro" id="IPR000212">
    <property type="entry name" value="DNA_helicase_UvrD/REP"/>
</dbReference>
<evidence type="ECO:0000256" key="1">
    <source>
        <dbReference type="ARBA" id="ARBA00009922"/>
    </source>
</evidence>
<dbReference type="STRING" id="1798535.A2V68_00505"/>
<dbReference type="GO" id="GO:0009314">
    <property type="term" value="P:response to radiation"/>
    <property type="evidence" value="ECO:0007669"/>
    <property type="project" value="UniProtKB-ARBA"/>
</dbReference>
<dbReference type="Gene3D" id="1.10.10.160">
    <property type="match status" value="1"/>
</dbReference>
<evidence type="ECO:0000256" key="10">
    <source>
        <dbReference type="ARBA" id="ARBA00048988"/>
    </source>
</evidence>
<dbReference type="GO" id="GO:0016887">
    <property type="term" value="F:ATP hydrolysis activity"/>
    <property type="evidence" value="ECO:0007669"/>
    <property type="project" value="RHEA"/>
</dbReference>
<dbReference type="Proteomes" id="UP000176651">
    <property type="component" value="Unassembled WGS sequence"/>
</dbReference>
<gene>
    <name evidence="14" type="ORF">A2V68_00505</name>
</gene>
<dbReference type="InterPro" id="IPR027417">
    <property type="entry name" value="P-loop_NTPase"/>
</dbReference>
<dbReference type="EC" id="5.6.2.4" evidence="9"/>
<comment type="catalytic activity">
    <reaction evidence="10">
        <text>ATP + H2O = ADP + phosphate + H(+)</text>
        <dbReference type="Rhea" id="RHEA:13065"/>
        <dbReference type="ChEBI" id="CHEBI:15377"/>
        <dbReference type="ChEBI" id="CHEBI:15378"/>
        <dbReference type="ChEBI" id="CHEBI:30616"/>
        <dbReference type="ChEBI" id="CHEBI:43474"/>
        <dbReference type="ChEBI" id="CHEBI:456216"/>
        <dbReference type="EC" id="5.6.2.4"/>
    </reaction>
</comment>
<keyword evidence="4 11" id="KW-0347">Helicase</keyword>
<sequence>MKDLIKDLNPMQQKAVKTISGPVLILAGAGSGKTKALTSRVAYLVSQRKARPEEILAVTFTNKAAEEMRERVKRLLGLRSDRAFIISTFHSLCVRILRREIESLGKRQNFTILDANEQLTAIRQAMNQLNIDIKKYAPAAILSYISSAKSELVEPGEYAQLAQGYFQKLVAKIYPLYQAVLERNNSLDFDDLLSMTVKLFKKEPKILLRYQRLFKYVLVDEYQDTNTAQYQLVKMLAQKHRNIFVVGDDWQSIYSWRGANYRNILNFNRDYPDAKIIKLEENYRSTQTILDAAGATIEANRNRSDKKLWTKKSGGEKITVKATLNERDEGTYIIQEILRERARDPRLSLNDFVVLYRTNAQSRALEESFLKNGIPYRIVGGVRFYERREVRDILAYLKVVANPDDTISLKRIINVPPRGIGDKTWQTIYEYGLTQLQPLGITFKDTPLPPRAQKALLELDRILTKAQAWKKSLSQLFDFLTKESGYLKWLDDRTIEGETRIENVKELKSVIEKYDHLEIALALMTFLEEVSLIQDTDEYNPEDAAVTLMTLHSAKGLEFEYVFIAGMEENLFPHSRSIFDQEELEEERRLCYVGITRARQKVYLTYAQERLLYGAINLSLPSRFIGDIPEELLERGRAETETGIEIEEVLEHPRTLRLKVGDKIEHAHFGKGEVVRTSRDELVVSFGRFGTKKLARNWAPIKKCGRGEDLLI</sequence>
<evidence type="ECO:0000256" key="7">
    <source>
        <dbReference type="ARBA" id="ARBA00023235"/>
    </source>
</evidence>
<feature type="binding site" evidence="11">
    <location>
        <begin position="27"/>
        <end position="34"/>
    </location>
    <ligand>
        <name>ATP</name>
        <dbReference type="ChEBI" id="CHEBI:30616"/>
    </ligand>
</feature>
<name>A0A1F4NS91_UNCK3</name>
<feature type="domain" description="UvrD-like helicase C-terminal" evidence="13">
    <location>
        <begin position="287"/>
        <end position="556"/>
    </location>
</feature>
<comment type="similarity">
    <text evidence="1">Belongs to the helicase family. UvrD subfamily.</text>
</comment>
<dbReference type="GO" id="GO:0005524">
    <property type="term" value="F:ATP binding"/>
    <property type="evidence" value="ECO:0007669"/>
    <property type="project" value="UniProtKB-UniRule"/>
</dbReference>
<dbReference type="GO" id="GO:0005829">
    <property type="term" value="C:cytosol"/>
    <property type="evidence" value="ECO:0007669"/>
    <property type="project" value="TreeGrafter"/>
</dbReference>
<dbReference type="Pfam" id="PF21196">
    <property type="entry name" value="PcrA_UvrD_tudor"/>
    <property type="match status" value="1"/>
</dbReference>
<dbReference type="GO" id="GO:0003677">
    <property type="term" value="F:DNA binding"/>
    <property type="evidence" value="ECO:0007669"/>
    <property type="project" value="UniProtKB-KW"/>
</dbReference>
<dbReference type="AlphaFoldDB" id="A0A1F4NS91"/>
<comment type="catalytic activity">
    <reaction evidence="8">
        <text>Couples ATP hydrolysis with the unwinding of duplex DNA by translocating in the 3'-5' direction.</text>
        <dbReference type="EC" id="5.6.2.4"/>
    </reaction>
</comment>
<dbReference type="PROSITE" id="PS51217">
    <property type="entry name" value="UVRD_HELICASE_CTER"/>
    <property type="match status" value="1"/>
</dbReference>
<keyword evidence="5 11" id="KW-0067">ATP-binding</keyword>
<dbReference type="InterPro" id="IPR014017">
    <property type="entry name" value="DNA_helicase_UvrD-like_C"/>
</dbReference>
<dbReference type="InterPro" id="IPR014016">
    <property type="entry name" value="UvrD-like_ATP-bd"/>
</dbReference>
<dbReference type="SUPFAM" id="SSF52540">
    <property type="entry name" value="P-loop containing nucleoside triphosphate hydrolases"/>
    <property type="match status" value="1"/>
</dbReference>
<dbReference type="EMBL" id="META01000003">
    <property type="protein sequence ID" value="OGB74236.1"/>
    <property type="molecule type" value="Genomic_DNA"/>
</dbReference>
<reference evidence="14 15" key="1">
    <citation type="journal article" date="2016" name="Nat. Commun.">
        <title>Thousands of microbial genomes shed light on interconnected biogeochemical processes in an aquifer system.</title>
        <authorList>
            <person name="Anantharaman K."/>
            <person name="Brown C.T."/>
            <person name="Hug L.A."/>
            <person name="Sharon I."/>
            <person name="Castelle C.J."/>
            <person name="Probst A.J."/>
            <person name="Thomas B.C."/>
            <person name="Singh A."/>
            <person name="Wilkins M.J."/>
            <person name="Karaoz U."/>
            <person name="Brodie E.L."/>
            <person name="Williams K.H."/>
            <person name="Hubbard S.S."/>
            <person name="Banfield J.F."/>
        </authorList>
    </citation>
    <scope>NUCLEOTIDE SEQUENCE [LARGE SCALE GENOMIC DNA]</scope>
</reference>
<keyword evidence="3 11" id="KW-0378">Hydrolase</keyword>
<evidence type="ECO:0000256" key="4">
    <source>
        <dbReference type="ARBA" id="ARBA00022806"/>
    </source>
</evidence>
<organism evidence="14 15">
    <name type="scientific">candidate division Kazan bacterium RBG_13_50_9</name>
    <dbReference type="NCBI Taxonomy" id="1798535"/>
    <lineage>
        <taxon>Bacteria</taxon>
        <taxon>Bacteria division Kazan-3B-28</taxon>
    </lineage>
</organism>
<evidence type="ECO:0000256" key="11">
    <source>
        <dbReference type="PROSITE-ProRule" id="PRU00560"/>
    </source>
</evidence>
<dbReference type="GO" id="GO:0000725">
    <property type="term" value="P:recombinational repair"/>
    <property type="evidence" value="ECO:0007669"/>
    <property type="project" value="TreeGrafter"/>
</dbReference>
<evidence type="ECO:0000256" key="8">
    <source>
        <dbReference type="ARBA" id="ARBA00034617"/>
    </source>
</evidence>
<evidence type="ECO:0000256" key="3">
    <source>
        <dbReference type="ARBA" id="ARBA00022801"/>
    </source>
</evidence>
<dbReference type="InterPro" id="IPR013986">
    <property type="entry name" value="DExx_box_DNA_helicase_dom_sf"/>
</dbReference>
<dbReference type="GO" id="GO:0043138">
    <property type="term" value="F:3'-5' DNA helicase activity"/>
    <property type="evidence" value="ECO:0007669"/>
    <property type="project" value="UniProtKB-EC"/>
</dbReference>
<keyword evidence="2 11" id="KW-0547">Nucleotide-binding</keyword>
<dbReference type="PANTHER" id="PTHR11070">
    <property type="entry name" value="UVRD / RECB / PCRA DNA HELICASE FAMILY MEMBER"/>
    <property type="match status" value="1"/>
</dbReference>
<proteinExistence type="inferred from homology"/>
<protein>
    <recommendedName>
        <fullName evidence="9">DNA 3'-5' helicase</fullName>
        <ecNumber evidence="9">5.6.2.4</ecNumber>
    </recommendedName>
</protein>
<dbReference type="Gene3D" id="3.40.50.300">
    <property type="entry name" value="P-loop containing nucleotide triphosphate hydrolases"/>
    <property type="match status" value="2"/>
</dbReference>
<evidence type="ECO:0000256" key="9">
    <source>
        <dbReference type="ARBA" id="ARBA00034808"/>
    </source>
</evidence>
<dbReference type="PANTHER" id="PTHR11070:SF2">
    <property type="entry name" value="ATP-DEPENDENT DNA HELICASE SRS2"/>
    <property type="match status" value="1"/>
</dbReference>
<dbReference type="Gene3D" id="1.10.486.10">
    <property type="entry name" value="PCRA, domain 4"/>
    <property type="match status" value="1"/>
</dbReference>
<evidence type="ECO:0000256" key="5">
    <source>
        <dbReference type="ARBA" id="ARBA00022840"/>
    </source>
</evidence>
<dbReference type="PROSITE" id="PS51198">
    <property type="entry name" value="UVRD_HELICASE_ATP_BIND"/>
    <property type="match status" value="1"/>
</dbReference>
<evidence type="ECO:0000256" key="2">
    <source>
        <dbReference type="ARBA" id="ARBA00022741"/>
    </source>
</evidence>
<dbReference type="FunFam" id="1.10.10.160:FF:000001">
    <property type="entry name" value="ATP-dependent DNA helicase"/>
    <property type="match status" value="1"/>
</dbReference>
<dbReference type="CDD" id="cd17932">
    <property type="entry name" value="DEXQc_UvrD"/>
    <property type="match status" value="1"/>
</dbReference>
<evidence type="ECO:0000313" key="15">
    <source>
        <dbReference type="Proteomes" id="UP000176651"/>
    </source>
</evidence>